<name>A0A855X2N1_9BACT</name>
<evidence type="ECO:0000313" key="2">
    <source>
        <dbReference type="Proteomes" id="UP000250918"/>
    </source>
</evidence>
<accession>A0A855X2N1</accession>
<organism evidence="1 2">
    <name type="scientific">candidate division GN15 bacterium</name>
    <dbReference type="NCBI Taxonomy" id="2072418"/>
    <lineage>
        <taxon>Bacteria</taxon>
        <taxon>candidate division GN15</taxon>
    </lineage>
</organism>
<feature type="non-terminal residue" evidence="1">
    <location>
        <position position="1"/>
    </location>
</feature>
<dbReference type="EMBL" id="PQAP01000035">
    <property type="protein sequence ID" value="PWB74351.1"/>
    <property type="molecule type" value="Genomic_DNA"/>
</dbReference>
<proteinExistence type="predicted"/>
<dbReference type="Proteomes" id="UP000250918">
    <property type="component" value="Unassembled WGS sequence"/>
</dbReference>
<evidence type="ECO:0000313" key="1">
    <source>
        <dbReference type="EMBL" id="PWB74351.1"/>
    </source>
</evidence>
<comment type="caution">
    <text evidence="1">The sequence shown here is derived from an EMBL/GenBank/DDBJ whole genome shotgun (WGS) entry which is preliminary data.</text>
</comment>
<sequence>WGVALVALFLVGLGCYSSNSKGTLILYRGDRLPVERVARIVVSAPGLWYSPMQGAWMALKDTLEVIPGSKELLLGRMNPKQWPMAPFETMRYRRSGSGPVRKSFGSGPSIPRKWRVSFRAIAGHLYELKLSATMSDDQPLILVDHTTDEISFHQRIH</sequence>
<gene>
    <name evidence="1" type="ORF">C3F09_04095</name>
</gene>
<dbReference type="AlphaFoldDB" id="A0A855X2N1"/>
<reference evidence="1 2" key="1">
    <citation type="journal article" date="2018" name="ISME J.">
        <title>A methanotrophic archaeon couples anaerobic oxidation of methane to Fe(III) reduction.</title>
        <authorList>
            <person name="Cai C."/>
            <person name="Leu A.O."/>
            <person name="Xie G.J."/>
            <person name="Guo J."/>
            <person name="Feng Y."/>
            <person name="Zhao J.X."/>
            <person name="Tyson G.W."/>
            <person name="Yuan Z."/>
            <person name="Hu S."/>
        </authorList>
    </citation>
    <scope>NUCLEOTIDE SEQUENCE [LARGE SCALE GENOMIC DNA]</scope>
    <source>
        <strain evidence="1">FeB_12</strain>
    </source>
</reference>
<protein>
    <submittedName>
        <fullName evidence="1">Uncharacterized protein</fullName>
    </submittedName>
</protein>